<dbReference type="EMBL" id="LNYX01000030">
    <property type="protein sequence ID" value="KTD62253.1"/>
    <property type="molecule type" value="Genomic_DNA"/>
</dbReference>
<dbReference type="AlphaFoldDB" id="A0A0W0YZG8"/>
<evidence type="ECO:0000313" key="7">
    <source>
        <dbReference type="Proteomes" id="UP000054877"/>
    </source>
</evidence>
<comment type="caution">
    <text evidence="6">The sequence shown here is derived from an EMBL/GenBank/DDBJ whole genome shotgun (WGS) entry which is preliminary data.</text>
</comment>
<name>A0A0W0YZG8_LEGSP</name>
<dbReference type="PANTHER" id="PTHR10173">
    <property type="entry name" value="METHIONINE SULFOXIDE REDUCTASE"/>
    <property type="match status" value="1"/>
</dbReference>
<dbReference type="GO" id="GO:0005737">
    <property type="term" value="C:cytoplasm"/>
    <property type="evidence" value="ECO:0007669"/>
    <property type="project" value="TreeGrafter"/>
</dbReference>
<feature type="domain" description="MsrB" evidence="5">
    <location>
        <begin position="30"/>
        <end position="153"/>
    </location>
</feature>
<dbReference type="InterPro" id="IPR002579">
    <property type="entry name" value="Met_Sox_Rdtase_MsrB_dom"/>
</dbReference>
<feature type="signal peptide" evidence="4">
    <location>
        <begin position="1"/>
        <end position="22"/>
    </location>
</feature>
<dbReference type="PROSITE" id="PS51790">
    <property type="entry name" value="MSRB"/>
    <property type="match status" value="1"/>
</dbReference>
<sequence length="170" mass="19724">MRKTKRILTGLAVFLLAGQLMAEYVPDFDKAKRLKELTPLQYQVTQKSATEKPFENTYWNNKKEGIYVDIVSGEPLFSSTDKFVSGTGWPSFTKPVDPQFIVQKKDRTWLFFVRTEVRSKYGDSHLGHVFHDGPKPTGLRYCMNSAAMRFIPKKDMEKEGYGQYLYLFEN</sequence>
<evidence type="ECO:0000256" key="2">
    <source>
        <dbReference type="ARBA" id="ARBA00023002"/>
    </source>
</evidence>
<gene>
    <name evidence="6" type="ORF">Lspi_2103</name>
</gene>
<dbReference type="OrthoDB" id="4174719at2"/>
<comment type="catalytic activity">
    <reaction evidence="3">
        <text>L-methionyl-[protein] + [thioredoxin]-disulfide + H2O = L-methionyl-(R)-S-oxide-[protein] + [thioredoxin]-dithiol</text>
        <dbReference type="Rhea" id="RHEA:24164"/>
        <dbReference type="Rhea" id="RHEA-COMP:10698"/>
        <dbReference type="Rhea" id="RHEA-COMP:10700"/>
        <dbReference type="Rhea" id="RHEA-COMP:12313"/>
        <dbReference type="Rhea" id="RHEA-COMP:12314"/>
        <dbReference type="ChEBI" id="CHEBI:15377"/>
        <dbReference type="ChEBI" id="CHEBI:16044"/>
        <dbReference type="ChEBI" id="CHEBI:29950"/>
        <dbReference type="ChEBI" id="CHEBI:45764"/>
        <dbReference type="ChEBI" id="CHEBI:50058"/>
        <dbReference type="EC" id="1.8.4.12"/>
    </reaction>
</comment>
<protein>
    <recommendedName>
        <fullName evidence="1">peptide-methionine (R)-S-oxide reductase</fullName>
        <ecNumber evidence="1">1.8.4.12</ecNumber>
    </recommendedName>
</protein>
<dbReference type="EC" id="1.8.4.12" evidence="1"/>
<feature type="chain" id="PRO_5006918189" description="peptide-methionine (R)-S-oxide reductase" evidence="4">
    <location>
        <begin position="23"/>
        <end position="170"/>
    </location>
</feature>
<dbReference type="NCBIfam" id="TIGR00357">
    <property type="entry name" value="peptide-methionine (R)-S-oxide reductase MsrB"/>
    <property type="match status" value="1"/>
</dbReference>
<evidence type="ECO:0000256" key="4">
    <source>
        <dbReference type="SAM" id="SignalP"/>
    </source>
</evidence>
<accession>A0A0W0YZG8</accession>
<keyword evidence="2 6" id="KW-0560">Oxidoreductase</keyword>
<dbReference type="Proteomes" id="UP000054877">
    <property type="component" value="Unassembled WGS sequence"/>
</dbReference>
<dbReference type="Gene3D" id="2.170.150.20">
    <property type="entry name" value="Peptide methionine sulfoxide reductase"/>
    <property type="match status" value="1"/>
</dbReference>
<dbReference type="InterPro" id="IPR028427">
    <property type="entry name" value="Met_Sox_Rdtase_MsrB"/>
</dbReference>
<dbReference type="FunFam" id="2.170.150.20:FF:000003">
    <property type="entry name" value="Peptide methionine sulfoxide reductase MsrB"/>
    <property type="match status" value="1"/>
</dbReference>
<dbReference type="STRING" id="452.Lspi_2103"/>
<dbReference type="InterPro" id="IPR011057">
    <property type="entry name" value="Mss4-like_sf"/>
</dbReference>
<dbReference type="PANTHER" id="PTHR10173:SF59">
    <property type="entry name" value="PEPTIDE METHIONINE SULFOXIDE REDUCTASE MSRA_MSRB"/>
    <property type="match status" value="1"/>
</dbReference>
<dbReference type="SUPFAM" id="SSF51316">
    <property type="entry name" value="Mss4-like"/>
    <property type="match status" value="1"/>
</dbReference>
<dbReference type="PATRIC" id="fig|452.5.peg.2314"/>
<dbReference type="Pfam" id="PF01641">
    <property type="entry name" value="SelR"/>
    <property type="match status" value="1"/>
</dbReference>
<dbReference type="GO" id="GO:0030091">
    <property type="term" value="P:protein repair"/>
    <property type="evidence" value="ECO:0007669"/>
    <property type="project" value="InterPro"/>
</dbReference>
<reference evidence="6 7" key="1">
    <citation type="submission" date="2015-11" db="EMBL/GenBank/DDBJ databases">
        <title>Genomic analysis of 38 Legionella species identifies large and diverse effector repertoires.</title>
        <authorList>
            <person name="Burstein D."/>
            <person name="Amaro F."/>
            <person name="Zusman T."/>
            <person name="Lifshitz Z."/>
            <person name="Cohen O."/>
            <person name="Gilbert J.A."/>
            <person name="Pupko T."/>
            <person name="Shuman H.A."/>
            <person name="Segal G."/>
        </authorList>
    </citation>
    <scope>NUCLEOTIDE SEQUENCE [LARGE SCALE GENOMIC DNA]</scope>
    <source>
        <strain evidence="6 7">Mt.St.Helens-9</strain>
    </source>
</reference>
<evidence type="ECO:0000256" key="3">
    <source>
        <dbReference type="ARBA" id="ARBA00048488"/>
    </source>
</evidence>
<keyword evidence="7" id="KW-1185">Reference proteome</keyword>
<dbReference type="GO" id="GO:0006979">
    <property type="term" value="P:response to oxidative stress"/>
    <property type="evidence" value="ECO:0007669"/>
    <property type="project" value="InterPro"/>
</dbReference>
<evidence type="ECO:0000259" key="5">
    <source>
        <dbReference type="PROSITE" id="PS51790"/>
    </source>
</evidence>
<organism evidence="6 7">
    <name type="scientific">Legionella spiritensis</name>
    <dbReference type="NCBI Taxonomy" id="452"/>
    <lineage>
        <taxon>Bacteria</taxon>
        <taxon>Pseudomonadati</taxon>
        <taxon>Pseudomonadota</taxon>
        <taxon>Gammaproteobacteria</taxon>
        <taxon>Legionellales</taxon>
        <taxon>Legionellaceae</taxon>
        <taxon>Legionella</taxon>
    </lineage>
</organism>
<evidence type="ECO:0000313" key="6">
    <source>
        <dbReference type="EMBL" id="KTD62253.1"/>
    </source>
</evidence>
<keyword evidence="4" id="KW-0732">Signal</keyword>
<evidence type="ECO:0000256" key="1">
    <source>
        <dbReference type="ARBA" id="ARBA00012499"/>
    </source>
</evidence>
<dbReference type="GO" id="GO:0033743">
    <property type="term" value="F:peptide-methionine (R)-S-oxide reductase activity"/>
    <property type="evidence" value="ECO:0007669"/>
    <property type="project" value="UniProtKB-EC"/>
</dbReference>
<proteinExistence type="predicted"/>